<name>A0ACC3D1P4_9PEZI</name>
<proteinExistence type="predicted"/>
<gene>
    <name evidence="1" type="ORF">LTS18_008642</name>
</gene>
<protein>
    <submittedName>
        <fullName evidence="1">Uncharacterized protein</fullName>
    </submittedName>
</protein>
<comment type="caution">
    <text evidence="1">The sequence shown here is derived from an EMBL/GenBank/DDBJ whole genome shotgun (WGS) entry which is preliminary data.</text>
</comment>
<evidence type="ECO:0000313" key="2">
    <source>
        <dbReference type="Proteomes" id="UP001186974"/>
    </source>
</evidence>
<dbReference type="EMBL" id="JAWDJW010008607">
    <property type="protein sequence ID" value="KAK3060390.1"/>
    <property type="molecule type" value="Genomic_DNA"/>
</dbReference>
<accession>A0ACC3D1P4</accession>
<sequence length="356" mass="39293">MSKSKKRRTLESKQSKPTKSGHGNSKQQRAPLLANSKHTNPISFSSKQKPKPHLVGPGSAATLSQQQQHTKPTIPFSPYDRILLAGEGDFSFSRSLVGEHGCADITATCFDSREELLEKYPQSASHIRCIEGEGQKVLYGIDATKLAQKELKAGEGYERVLFNFPHTGGKSTDVNRQVRYNQALLVGFFNACKPLLATDRQADYHVGVEGLGGEGGGGGPAPTVIVTLFEGEPYTLWNVRDLARHCGYVVRTSFRFQAGAYPEYRHARTIGNIVSKKARADVGQGDVGKEKEEDGEEDGGKNAEDELEELPERGGWKGEERPARSYVFELRREDAQAKGAAQKKRKRKEEDSDEED</sequence>
<organism evidence="1 2">
    <name type="scientific">Coniosporium uncinatum</name>
    <dbReference type="NCBI Taxonomy" id="93489"/>
    <lineage>
        <taxon>Eukaryota</taxon>
        <taxon>Fungi</taxon>
        <taxon>Dikarya</taxon>
        <taxon>Ascomycota</taxon>
        <taxon>Pezizomycotina</taxon>
        <taxon>Dothideomycetes</taxon>
        <taxon>Dothideomycetes incertae sedis</taxon>
        <taxon>Coniosporium</taxon>
    </lineage>
</organism>
<evidence type="ECO:0000313" key="1">
    <source>
        <dbReference type="EMBL" id="KAK3060390.1"/>
    </source>
</evidence>
<dbReference type="Proteomes" id="UP001186974">
    <property type="component" value="Unassembled WGS sequence"/>
</dbReference>
<keyword evidence="2" id="KW-1185">Reference proteome</keyword>
<reference evidence="1" key="1">
    <citation type="submission" date="2024-09" db="EMBL/GenBank/DDBJ databases">
        <title>Black Yeasts Isolated from many extreme environments.</title>
        <authorList>
            <person name="Coleine C."/>
            <person name="Stajich J.E."/>
            <person name="Selbmann L."/>
        </authorList>
    </citation>
    <scope>NUCLEOTIDE SEQUENCE</scope>
    <source>
        <strain evidence="1">CCFEE 5737</strain>
    </source>
</reference>